<evidence type="ECO:0000313" key="6">
    <source>
        <dbReference type="Proteomes" id="UP000494165"/>
    </source>
</evidence>
<dbReference type="HAMAP" id="MF_02087">
    <property type="entry name" value="PLP_homeostasis"/>
    <property type="match status" value="1"/>
</dbReference>
<evidence type="ECO:0000259" key="4">
    <source>
        <dbReference type="Pfam" id="PF01168"/>
    </source>
</evidence>
<comment type="function">
    <text evidence="2">Pyridoxal 5'-phosphate (PLP)-binding protein, which may be involved in intracellular homeostatic regulation of pyridoxal 5'-phosphate (PLP), the active form of vitamin B6.</text>
</comment>
<dbReference type="InterPro" id="IPR029066">
    <property type="entry name" value="PLP-binding_barrel"/>
</dbReference>
<reference evidence="5 6" key="1">
    <citation type="submission" date="2020-04" db="EMBL/GenBank/DDBJ databases">
        <authorList>
            <person name="Alioto T."/>
            <person name="Alioto T."/>
            <person name="Gomez Garrido J."/>
        </authorList>
    </citation>
    <scope>NUCLEOTIDE SEQUENCE [LARGE SCALE GENOMIC DNA]</scope>
</reference>
<protein>
    <recommendedName>
        <fullName evidence="2">Pyridoxal phosphate homeostasis protein</fullName>
        <shortName evidence="2">PLP homeostasis protein</shortName>
    </recommendedName>
</protein>
<dbReference type="PROSITE" id="PS01211">
    <property type="entry name" value="UPF0001"/>
    <property type="match status" value="1"/>
</dbReference>
<evidence type="ECO:0000256" key="1">
    <source>
        <dbReference type="ARBA" id="ARBA00022898"/>
    </source>
</evidence>
<comment type="caution">
    <text evidence="5">The sequence shown here is derived from an EMBL/GenBank/DDBJ whole genome shotgun (WGS) entry which is preliminary data.</text>
</comment>
<evidence type="ECO:0000313" key="5">
    <source>
        <dbReference type="EMBL" id="CAB3372780.1"/>
    </source>
</evidence>
<comment type="similarity">
    <text evidence="2 3">Belongs to the pyridoxal phosphate-binding protein YggS/PROSC family.</text>
</comment>
<keyword evidence="1 2" id="KW-0663">Pyridoxal phosphate</keyword>
<feature type="domain" description="Alanine racemase N-terminal" evidence="4">
    <location>
        <begin position="26"/>
        <end position="221"/>
    </location>
</feature>
<dbReference type="Pfam" id="PF01168">
    <property type="entry name" value="Ala_racemase_N"/>
    <property type="match status" value="1"/>
</dbReference>
<dbReference type="InterPro" id="IPR001608">
    <property type="entry name" value="Ala_racemase_N"/>
</dbReference>
<dbReference type="Proteomes" id="UP000494165">
    <property type="component" value="Unassembled WGS sequence"/>
</dbReference>
<dbReference type="SUPFAM" id="SSF51419">
    <property type="entry name" value="PLP-binding barrel"/>
    <property type="match status" value="1"/>
</dbReference>
<evidence type="ECO:0000256" key="3">
    <source>
        <dbReference type="RuleBase" id="RU004514"/>
    </source>
</evidence>
<keyword evidence="6" id="KW-1185">Reference proteome</keyword>
<feature type="modified residue" description="N6-(pyridoxal phosphate)lysine" evidence="2">
    <location>
        <position position="39"/>
    </location>
</feature>
<dbReference type="PANTHER" id="PTHR10146">
    <property type="entry name" value="PROLINE SYNTHETASE CO-TRANSCRIBED BACTERIAL HOMOLOG PROTEIN"/>
    <property type="match status" value="1"/>
</dbReference>
<dbReference type="PANTHER" id="PTHR10146:SF14">
    <property type="entry name" value="PYRIDOXAL PHOSPHATE HOMEOSTASIS PROTEIN"/>
    <property type="match status" value="1"/>
</dbReference>
<dbReference type="CDD" id="cd06822">
    <property type="entry name" value="PLPDE_III_YBL036c_euk"/>
    <property type="match status" value="1"/>
</dbReference>
<dbReference type="NCBIfam" id="TIGR00044">
    <property type="entry name" value="YggS family pyridoxal phosphate-dependent enzyme"/>
    <property type="match status" value="1"/>
</dbReference>
<sequence length="333" mass="37888">MTEFVVTGLKNALERFEAACKRRPQELSSILPRLVAVSKTKPNELVIAAYEAGQRHFGENYVQELNQKGNDPEILLKCPDIRWHFIGRLQRNKIPKVINTPNLFMVETVDSARLATALHDAWGKFGKEPLRVMVQVNTSAEEAKGGLIPEEAPDLVSHLLEKCPNLKFAGLMTIGQYGYDLSRGPNPDFQVLIECRQNVCQKLGLNMEEVELSMGMSDDFEHAIENNDKKTPPGGLEPPTFRLTAERASRLRHGGCLPRKHCCLIVADYVWFTLLGAEHKLGFYYPRNTQEVIVWDSDRTYYLNLPAIKDRIDNLYYQRELTPKNFQTPVAFV</sequence>
<dbReference type="InterPro" id="IPR011078">
    <property type="entry name" value="PyrdxlP_homeostasis"/>
</dbReference>
<name>A0A8S1CU88_9INSE</name>
<dbReference type="Gene3D" id="3.20.20.10">
    <property type="entry name" value="Alanine racemase"/>
    <property type="match status" value="1"/>
</dbReference>
<dbReference type="EMBL" id="CADEPI010000076">
    <property type="protein sequence ID" value="CAB3372780.1"/>
    <property type="molecule type" value="Genomic_DNA"/>
</dbReference>
<dbReference type="FunFam" id="3.20.20.10:FF:000007">
    <property type="entry name" value="Pyridoxal phosphate homeostasis protein"/>
    <property type="match status" value="1"/>
</dbReference>
<gene>
    <name evidence="5" type="ORF">CLODIP_2_CD06281</name>
</gene>
<dbReference type="OrthoDB" id="10264196at2759"/>
<evidence type="ECO:0000256" key="2">
    <source>
        <dbReference type="HAMAP-Rule" id="MF_03225"/>
    </source>
</evidence>
<accession>A0A8S1CU88</accession>
<proteinExistence type="inferred from homology"/>
<dbReference type="AlphaFoldDB" id="A0A8S1CU88"/>
<dbReference type="GO" id="GO:0030170">
    <property type="term" value="F:pyridoxal phosphate binding"/>
    <property type="evidence" value="ECO:0007669"/>
    <property type="project" value="UniProtKB-UniRule"/>
</dbReference>
<organism evidence="5 6">
    <name type="scientific">Cloeon dipterum</name>
    <dbReference type="NCBI Taxonomy" id="197152"/>
    <lineage>
        <taxon>Eukaryota</taxon>
        <taxon>Metazoa</taxon>
        <taxon>Ecdysozoa</taxon>
        <taxon>Arthropoda</taxon>
        <taxon>Hexapoda</taxon>
        <taxon>Insecta</taxon>
        <taxon>Pterygota</taxon>
        <taxon>Palaeoptera</taxon>
        <taxon>Ephemeroptera</taxon>
        <taxon>Pisciforma</taxon>
        <taxon>Baetidae</taxon>
        <taxon>Cloeon</taxon>
    </lineage>
</organism>